<evidence type="ECO:0000313" key="3">
    <source>
        <dbReference type="Proteomes" id="UP001278500"/>
    </source>
</evidence>
<sequence length="156" mass="18343">MTFRFQREIKDHQKAITGNIWRQSDRYNGGIGIIFFLWALNVIGWLRQLAVTFFFTLVHFLNIDLSMLYVRKLRFFFESFGRRISSARLFGLEFYLRHCQRFTQARRYFCGGLLGLVDVVVHGALACWSRGNLTTASLKASWVSRSQDQKVLIQYT</sequence>
<evidence type="ECO:0000313" key="2">
    <source>
        <dbReference type="EMBL" id="KAK3354398.1"/>
    </source>
</evidence>
<dbReference type="GeneID" id="87857757"/>
<reference evidence="2" key="2">
    <citation type="submission" date="2023-06" db="EMBL/GenBank/DDBJ databases">
        <authorList>
            <consortium name="Lawrence Berkeley National Laboratory"/>
            <person name="Haridas S."/>
            <person name="Hensen N."/>
            <person name="Bonometti L."/>
            <person name="Westerberg I."/>
            <person name="Brannstrom I.O."/>
            <person name="Guillou S."/>
            <person name="Cros-Aarteil S."/>
            <person name="Calhoun S."/>
            <person name="Kuo A."/>
            <person name="Mondo S."/>
            <person name="Pangilinan J."/>
            <person name="Riley R."/>
            <person name="Labutti K."/>
            <person name="Andreopoulos B."/>
            <person name="Lipzen A."/>
            <person name="Chen C."/>
            <person name="Yanf M."/>
            <person name="Daum C."/>
            <person name="Ng V."/>
            <person name="Clum A."/>
            <person name="Steindorff A."/>
            <person name="Ohm R."/>
            <person name="Martin F."/>
            <person name="Silar P."/>
            <person name="Natvig D."/>
            <person name="Lalanne C."/>
            <person name="Gautier V."/>
            <person name="Ament-Velasquez S.L."/>
            <person name="Kruys A."/>
            <person name="Hutchinson M.I."/>
            <person name="Powell A.J."/>
            <person name="Barry K."/>
            <person name="Miller A.N."/>
            <person name="Grigoriev I.V."/>
            <person name="Debuchy R."/>
            <person name="Gladieux P."/>
            <person name="Thoren M.H."/>
            <person name="Johannesson H."/>
        </authorList>
    </citation>
    <scope>NUCLEOTIDE SEQUENCE</scope>
    <source>
        <strain evidence="2">CBS 560.94</strain>
    </source>
</reference>
<keyword evidence="1" id="KW-0472">Membrane</keyword>
<reference evidence="2" key="1">
    <citation type="journal article" date="2023" name="Mol. Phylogenet. Evol.">
        <title>Genome-scale phylogeny and comparative genomics of the fungal order Sordariales.</title>
        <authorList>
            <person name="Hensen N."/>
            <person name="Bonometti L."/>
            <person name="Westerberg I."/>
            <person name="Brannstrom I.O."/>
            <person name="Guillou S."/>
            <person name="Cros-Aarteil S."/>
            <person name="Calhoun S."/>
            <person name="Haridas S."/>
            <person name="Kuo A."/>
            <person name="Mondo S."/>
            <person name="Pangilinan J."/>
            <person name="Riley R."/>
            <person name="LaButti K."/>
            <person name="Andreopoulos B."/>
            <person name="Lipzen A."/>
            <person name="Chen C."/>
            <person name="Yan M."/>
            <person name="Daum C."/>
            <person name="Ng V."/>
            <person name="Clum A."/>
            <person name="Steindorff A."/>
            <person name="Ohm R.A."/>
            <person name="Martin F."/>
            <person name="Silar P."/>
            <person name="Natvig D.O."/>
            <person name="Lalanne C."/>
            <person name="Gautier V."/>
            <person name="Ament-Velasquez S.L."/>
            <person name="Kruys A."/>
            <person name="Hutchinson M.I."/>
            <person name="Powell A.J."/>
            <person name="Barry K."/>
            <person name="Miller A.N."/>
            <person name="Grigoriev I.V."/>
            <person name="Debuchy R."/>
            <person name="Gladieux P."/>
            <person name="Hiltunen Thoren M."/>
            <person name="Johannesson H."/>
        </authorList>
    </citation>
    <scope>NUCLEOTIDE SEQUENCE</scope>
    <source>
        <strain evidence="2">CBS 560.94</strain>
    </source>
</reference>
<feature type="transmembrane region" description="Helical" evidence="1">
    <location>
        <begin position="52"/>
        <end position="70"/>
    </location>
</feature>
<name>A0AAE0MVW7_9PEZI</name>
<evidence type="ECO:0000256" key="1">
    <source>
        <dbReference type="SAM" id="Phobius"/>
    </source>
</evidence>
<proteinExistence type="predicted"/>
<gene>
    <name evidence="2" type="ORF">B0H65DRAFT_11296</name>
</gene>
<comment type="caution">
    <text evidence="2">The sequence shown here is derived from an EMBL/GenBank/DDBJ whole genome shotgun (WGS) entry which is preliminary data.</text>
</comment>
<dbReference type="EMBL" id="JAUEPP010000001">
    <property type="protein sequence ID" value="KAK3354398.1"/>
    <property type="molecule type" value="Genomic_DNA"/>
</dbReference>
<accession>A0AAE0MVW7</accession>
<keyword evidence="1" id="KW-0812">Transmembrane</keyword>
<dbReference type="AlphaFoldDB" id="A0AAE0MVW7"/>
<keyword evidence="1" id="KW-1133">Transmembrane helix</keyword>
<feature type="transmembrane region" description="Helical" evidence="1">
    <location>
        <begin position="27"/>
        <end position="46"/>
    </location>
</feature>
<organism evidence="2 3">
    <name type="scientific">Neurospora tetraspora</name>
    <dbReference type="NCBI Taxonomy" id="94610"/>
    <lineage>
        <taxon>Eukaryota</taxon>
        <taxon>Fungi</taxon>
        <taxon>Dikarya</taxon>
        <taxon>Ascomycota</taxon>
        <taxon>Pezizomycotina</taxon>
        <taxon>Sordariomycetes</taxon>
        <taxon>Sordariomycetidae</taxon>
        <taxon>Sordariales</taxon>
        <taxon>Sordariaceae</taxon>
        <taxon>Neurospora</taxon>
    </lineage>
</organism>
<protein>
    <submittedName>
        <fullName evidence="2">Uncharacterized protein</fullName>
    </submittedName>
</protein>
<dbReference type="RefSeq" id="XP_062685776.1">
    <property type="nucleotide sequence ID" value="XM_062820603.1"/>
</dbReference>
<dbReference type="Proteomes" id="UP001278500">
    <property type="component" value="Unassembled WGS sequence"/>
</dbReference>
<keyword evidence="3" id="KW-1185">Reference proteome</keyword>